<evidence type="ECO:0000313" key="4">
    <source>
        <dbReference type="EMBL" id="QIM66389.1"/>
    </source>
</evidence>
<reference evidence="4 5" key="1">
    <citation type="submission" date="2016-03" db="EMBL/GenBank/DDBJ databases">
        <authorList>
            <person name="Bojesen A.M."/>
            <person name="Planet P."/>
            <person name="Hansen M.J."/>
        </authorList>
    </citation>
    <scope>NUCLEOTIDE SEQUENCE [LARGE SCALE GENOMIC DNA]</scope>
    <source>
        <strain evidence="4 5">B 234/94</strain>
    </source>
</reference>
<keyword evidence="1" id="KW-1133">Transmembrane helix</keyword>
<evidence type="ECO:0000256" key="1">
    <source>
        <dbReference type="SAM" id="Phobius"/>
    </source>
</evidence>
<organism evidence="4 5">
    <name type="scientific">Mannheimia granulomatis</name>
    <dbReference type="NCBI Taxonomy" id="85402"/>
    <lineage>
        <taxon>Bacteria</taxon>
        <taxon>Pseudomonadati</taxon>
        <taxon>Pseudomonadota</taxon>
        <taxon>Gammaproteobacteria</taxon>
        <taxon>Pasteurellales</taxon>
        <taxon>Pasteurellaceae</taxon>
        <taxon>Mannheimia</taxon>
    </lineage>
</organism>
<evidence type="ECO:0000256" key="2">
    <source>
        <dbReference type="SAM" id="SignalP"/>
    </source>
</evidence>
<feature type="chain" id="PRO_5026341760" evidence="2">
    <location>
        <begin position="30"/>
        <end position="281"/>
    </location>
</feature>
<dbReference type="Proteomes" id="UP000501366">
    <property type="component" value="Chromosome"/>
</dbReference>
<feature type="transmembrane region" description="Helical" evidence="1">
    <location>
        <begin position="190"/>
        <end position="207"/>
    </location>
</feature>
<keyword evidence="2" id="KW-0732">Signal</keyword>
<dbReference type="Gene3D" id="3.10.310.50">
    <property type="match status" value="1"/>
</dbReference>
<evidence type="ECO:0000259" key="3">
    <source>
        <dbReference type="Pfam" id="PF04536"/>
    </source>
</evidence>
<proteinExistence type="predicted"/>
<feature type="signal peptide" evidence="2">
    <location>
        <begin position="1"/>
        <end position="29"/>
    </location>
</feature>
<keyword evidence="1" id="KW-0472">Membrane</keyword>
<dbReference type="PANTHER" id="PTHR30373:SF2">
    <property type="entry name" value="UPF0603 PROTEIN YGCG"/>
    <property type="match status" value="1"/>
</dbReference>
<evidence type="ECO:0000313" key="5">
    <source>
        <dbReference type="Proteomes" id="UP000501366"/>
    </source>
</evidence>
<name>A0A6G8JH42_9PAST</name>
<feature type="domain" description="TPM" evidence="3">
    <location>
        <begin position="47"/>
        <end position="168"/>
    </location>
</feature>
<gene>
    <name evidence="4" type="ORF">A4G16_02860</name>
</gene>
<accession>A0A6G8JH42</accession>
<keyword evidence="1" id="KW-0812">Transmembrane</keyword>
<dbReference type="AlphaFoldDB" id="A0A6G8JH42"/>
<protein>
    <submittedName>
        <fullName evidence="4">Methanol dehydrogenase</fullName>
    </submittedName>
</protein>
<dbReference type="PANTHER" id="PTHR30373">
    <property type="entry name" value="UPF0603 PROTEIN YGCG"/>
    <property type="match status" value="1"/>
</dbReference>
<dbReference type="InterPro" id="IPR007621">
    <property type="entry name" value="TPM_dom"/>
</dbReference>
<dbReference type="KEGG" id="mgra:A4G16_02860"/>
<dbReference type="RefSeq" id="WP_165888622.1">
    <property type="nucleotide sequence ID" value="NZ_CP015030.1"/>
</dbReference>
<sequence>MIKSICKIRHFFDRLLFLCLALFSVNASAVTYPEAPNPFYYITDYTKNTLSPQEWRILEDALIANRAKTSSQIIVVIVPTTEGEAVSTYAHTLFNKWGIGRTKNNENNGILLLIAKNDRKLFIATGRGLEGVLPDAIASSIIRNDITPFFKQEQYAAGIARGLSAIMAAINGEYAPYASYGEESQEFEDIEGLLFFLFAAMVIFLIFRPRRNTTYISPGSMDQLGQILRENQRRNGGFNGGFGGGFGRNSGGFGGGFGGSRGSGDSFGGGSSGGGGAGGSW</sequence>
<dbReference type="EMBL" id="CP015030">
    <property type="protein sequence ID" value="QIM66389.1"/>
    <property type="molecule type" value="Genomic_DNA"/>
</dbReference>
<dbReference type="Pfam" id="PF04536">
    <property type="entry name" value="TPM_phosphatase"/>
    <property type="match status" value="1"/>
</dbReference>